<dbReference type="RefSeq" id="WP_275566592.1">
    <property type="nucleotide sequence ID" value="NZ_JARGYC010000013.1"/>
</dbReference>
<dbReference type="EMBL" id="JARGYC010000013">
    <property type="protein sequence ID" value="MDF0600448.1"/>
    <property type="molecule type" value="Genomic_DNA"/>
</dbReference>
<name>A0AAE3NN90_9RHOB</name>
<dbReference type="GO" id="GO:0016787">
    <property type="term" value="F:hydrolase activity"/>
    <property type="evidence" value="ECO:0007669"/>
    <property type="project" value="UniProtKB-KW"/>
</dbReference>
<reference evidence="2" key="1">
    <citation type="submission" date="2023-03" db="EMBL/GenBank/DDBJ databases">
        <title>Multiphase analysis and comparison of six strains from genera Psychromarinibacter, Lutimaribacter, and Maritimibacter, including a novel species: Psychromarinibacter sediminicola sp. nov.</title>
        <authorList>
            <person name="Wang Y.-H."/>
            <person name="Ye M.-Q."/>
            <person name="Du Z.-J."/>
        </authorList>
    </citation>
    <scope>NUCLEOTIDE SEQUENCE</scope>
    <source>
        <strain evidence="2">C21-152</strain>
    </source>
</reference>
<evidence type="ECO:0000313" key="3">
    <source>
        <dbReference type="Proteomes" id="UP001220964"/>
    </source>
</evidence>
<accession>A0AAE3NN90</accession>
<dbReference type="AlphaFoldDB" id="A0AAE3NN90"/>
<dbReference type="PANTHER" id="PTHR43798">
    <property type="entry name" value="MONOACYLGLYCEROL LIPASE"/>
    <property type="match status" value="1"/>
</dbReference>
<gene>
    <name evidence="2" type="ORF">P1J78_06880</name>
</gene>
<keyword evidence="3" id="KW-1185">Reference proteome</keyword>
<proteinExistence type="predicted"/>
<organism evidence="2 3">
    <name type="scientific">Psychromarinibacter sediminicola</name>
    <dbReference type="NCBI Taxonomy" id="3033385"/>
    <lineage>
        <taxon>Bacteria</taxon>
        <taxon>Pseudomonadati</taxon>
        <taxon>Pseudomonadota</taxon>
        <taxon>Alphaproteobacteria</taxon>
        <taxon>Rhodobacterales</taxon>
        <taxon>Paracoccaceae</taxon>
        <taxon>Psychromarinibacter</taxon>
    </lineage>
</organism>
<dbReference type="Gene3D" id="3.40.50.1820">
    <property type="entry name" value="alpha/beta hydrolase"/>
    <property type="match status" value="1"/>
</dbReference>
<dbReference type="InterPro" id="IPR029058">
    <property type="entry name" value="AB_hydrolase_fold"/>
</dbReference>
<dbReference type="SUPFAM" id="SSF53474">
    <property type="entry name" value="alpha/beta-Hydrolases"/>
    <property type="match status" value="1"/>
</dbReference>
<keyword evidence="2" id="KW-0378">Hydrolase</keyword>
<evidence type="ECO:0000259" key="1">
    <source>
        <dbReference type="Pfam" id="PF00561"/>
    </source>
</evidence>
<dbReference type="Proteomes" id="UP001220964">
    <property type="component" value="Unassembled WGS sequence"/>
</dbReference>
<evidence type="ECO:0000313" key="2">
    <source>
        <dbReference type="EMBL" id="MDF0600448.1"/>
    </source>
</evidence>
<comment type="caution">
    <text evidence="2">The sequence shown here is derived from an EMBL/GenBank/DDBJ whole genome shotgun (WGS) entry which is preliminary data.</text>
</comment>
<dbReference type="PANTHER" id="PTHR43798:SF33">
    <property type="entry name" value="HYDROLASE, PUTATIVE (AFU_ORTHOLOGUE AFUA_2G14860)-RELATED"/>
    <property type="match status" value="1"/>
</dbReference>
<dbReference type="Pfam" id="PF00561">
    <property type="entry name" value="Abhydrolase_1"/>
    <property type="match status" value="1"/>
</dbReference>
<feature type="domain" description="AB hydrolase-1" evidence="1">
    <location>
        <begin position="34"/>
        <end position="150"/>
    </location>
</feature>
<dbReference type="InterPro" id="IPR000073">
    <property type="entry name" value="AB_hydrolase_1"/>
</dbReference>
<dbReference type="GO" id="GO:0016020">
    <property type="term" value="C:membrane"/>
    <property type="evidence" value="ECO:0007669"/>
    <property type="project" value="TreeGrafter"/>
</dbReference>
<sequence>MTAITRKDFHVDCVDGVKVAIREVRPDGPADRVPMILLHGTRIPGLSEFDLNVPNGSLAADLAAKGHVVYILDARGFGRSERPAEMDEPPAPYAKSLARSIEITRDVDAAADHLIAATGQAKVGLLGWGVGGTIVAMYAALWPEKVSHIVPYMMIYGGASGHPEFHIGSKWDDPEHPGRFNKKDFGNYAWNGLELLDRHWNEQIPIADKDAWRDPAMFQAFRQALIDGDPKGAEMDPPMYRSPNGMLEDLYTMAARVETLFSATQVYCKVMIVRGEYDKLSRPADMEAFIDDLVNAEAVVYWNPPDTTHYILLDRPERGRDALLERMDEFLR</sequence>
<dbReference type="InterPro" id="IPR050266">
    <property type="entry name" value="AB_hydrolase_sf"/>
</dbReference>
<protein>
    <submittedName>
        <fullName evidence="2">Alpha/beta hydrolase</fullName>
    </submittedName>
</protein>